<dbReference type="Pfam" id="PF13839">
    <property type="entry name" value="PC-Esterase"/>
    <property type="match status" value="1"/>
</dbReference>
<dbReference type="AlphaFoldDB" id="M7Y5U9"/>
<protein>
    <recommendedName>
        <fullName evidence="2">Trichome birefringence-like C-terminal domain-containing protein</fullName>
    </recommendedName>
</protein>
<evidence type="ECO:0000256" key="1">
    <source>
        <dbReference type="ARBA" id="ARBA00007727"/>
    </source>
</evidence>
<dbReference type="STRING" id="4572.M7Y5U9"/>
<comment type="similarity">
    <text evidence="1">Belongs to the PC-esterase family. TBL subfamily.</text>
</comment>
<gene>
    <name evidence="3" type="ORF">TRIUR3_08469</name>
</gene>
<dbReference type="GO" id="GO:0016740">
    <property type="term" value="F:transferase activity"/>
    <property type="evidence" value="ECO:0007669"/>
    <property type="project" value="InterPro"/>
</dbReference>
<accession>M7Y5U9</accession>
<name>M7Y5U9_TRIUA</name>
<dbReference type="InterPro" id="IPR026057">
    <property type="entry name" value="TBL_C"/>
</dbReference>
<evidence type="ECO:0000259" key="2">
    <source>
        <dbReference type="Pfam" id="PF13839"/>
    </source>
</evidence>
<feature type="domain" description="Trichome birefringence-like C-terminal" evidence="2">
    <location>
        <begin position="38"/>
        <end position="133"/>
    </location>
</feature>
<organism evidence="3">
    <name type="scientific">Triticum urartu</name>
    <name type="common">Red wild einkorn</name>
    <name type="synonym">Crithodium urartu</name>
    <dbReference type="NCBI Taxonomy" id="4572"/>
    <lineage>
        <taxon>Eukaryota</taxon>
        <taxon>Viridiplantae</taxon>
        <taxon>Streptophyta</taxon>
        <taxon>Embryophyta</taxon>
        <taxon>Tracheophyta</taxon>
        <taxon>Spermatophyta</taxon>
        <taxon>Magnoliopsida</taxon>
        <taxon>Liliopsida</taxon>
        <taxon>Poales</taxon>
        <taxon>Poaceae</taxon>
        <taxon>BOP clade</taxon>
        <taxon>Pooideae</taxon>
        <taxon>Triticodae</taxon>
        <taxon>Triticeae</taxon>
        <taxon>Triticinae</taxon>
        <taxon>Triticum</taxon>
    </lineage>
</organism>
<reference evidence="3" key="1">
    <citation type="journal article" date="2013" name="Nature">
        <title>Draft genome of the wheat A-genome progenitor Triticum urartu.</title>
        <authorList>
            <person name="Ling H.Q."/>
            <person name="Zhao S."/>
            <person name="Liu D."/>
            <person name="Wang J."/>
            <person name="Sun H."/>
            <person name="Zhang C."/>
            <person name="Fan H."/>
            <person name="Li D."/>
            <person name="Dong L."/>
            <person name="Tao Y."/>
            <person name="Gao C."/>
            <person name="Wu H."/>
            <person name="Li Y."/>
            <person name="Cui Y."/>
            <person name="Guo X."/>
            <person name="Zheng S."/>
            <person name="Wang B."/>
            <person name="Yu K."/>
            <person name="Liang Q."/>
            <person name="Yang W."/>
            <person name="Lou X."/>
            <person name="Chen J."/>
            <person name="Feng M."/>
            <person name="Jian J."/>
            <person name="Zhang X."/>
            <person name="Luo G."/>
            <person name="Jiang Y."/>
            <person name="Liu J."/>
            <person name="Wang Z."/>
            <person name="Sha Y."/>
            <person name="Zhang B."/>
            <person name="Wu H."/>
            <person name="Tang D."/>
            <person name="Shen Q."/>
            <person name="Xue P."/>
            <person name="Zou S."/>
            <person name="Wang X."/>
            <person name="Liu X."/>
            <person name="Wang F."/>
            <person name="Yang Y."/>
            <person name="An X."/>
            <person name="Dong Z."/>
            <person name="Zhang K."/>
            <person name="Zhang X."/>
            <person name="Luo M.C."/>
            <person name="Dvorak J."/>
            <person name="Tong Y."/>
            <person name="Wang J."/>
            <person name="Yang H."/>
            <person name="Li Z."/>
            <person name="Wang D."/>
            <person name="Zhang A."/>
            <person name="Wang J."/>
        </authorList>
    </citation>
    <scope>NUCLEOTIDE SEQUENCE</scope>
</reference>
<sequence length="147" mass="16655">MNKINAGSSGSKECFPDVIAVELGFKTVHPSTLNDLPMGNYFTVGDCFNVTTNIKEAFQQSPQMVKDWALTNPQLAKTSYLFFRSYSPSHYDNGTWVTGGSYADKRDPLMMITSDSDQREHLWINTMILSVVRSMRRRHGMNKEAFS</sequence>
<proteinExistence type="inferred from homology"/>
<dbReference type="EMBL" id="KD289683">
    <property type="protein sequence ID" value="EMS45223.1"/>
    <property type="molecule type" value="Genomic_DNA"/>
</dbReference>
<evidence type="ECO:0000313" key="3">
    <source>
        <dbReference type="EMBL" id="EMS45223.1"/>
    </source>
</evidence>